<accession>A0A6G1ZBL7</accession>
<dbReference type="PROSITE" id="PS51257">
    <property type="entry name" value="PROKAR_LIPOPROTEIN"/>
    <property type="match status" value="1"/>
</dbReference>
<organism evidence="2">
    <name type="scientific">Parabacteroides goldsteinii</name>
    <dbReference type="NCBI Taxonomy" id="328812"/>
    <lineage>
        <taxon>Bacteria</taxon>
        <taxon>Pseudomonadati</taxon>
        <taxon>Bacteroidota</taxon>
        <taxon>Bacteroidia</taxon>
        <taxon>Bacteroidales</taxon>
        <taxon>Tannerellaceae</taxon>
        <taxon>Parabacteroides</taxon>
    </lineage>
</organism>
<evidence type="ECO:0000256" key="1">
    <source>
        <dbReference type="SAM" id="SignalP"/>
    </source>
</evidence>
<protein>
    <submittedName>
        <fullName evidence="2">DUF4906 domain-containing protein</fullName>
    </submittedName>
</protein>
<comment type="caution">
    <text evidence="2">The sequence shown here is derived from an EMBL/GenBank/DDBJ whole genome shotgun (WGS) entry which is preliminary data.</text>
</comment>
<dbReference type="PROSITE" id="PS00018">
    <property type="entry name" value="EF_HAND_1"/>
    <property type="match status" value="1"/>
</dbReference>
<proteinExistence type="predicted"/>
<name>A0A6G1ZBL7_9BACT</name>
<sequence>MKKYNVKFLSFLIGCLFFSSCSNEEEVGGDSDKPVSISISFEAPEVDQIVTKSVNDYTLIDGIYLFIFDKDGNIEGNGPLFCNINTSASTGTIASNIPTAMGDHYIYAIANADASFASIKDLDKVTTRNELLAKKAELTGNLLMTGNLIPMVGCVSGSTDGLIDITKNASYKVQLERIISSVKFKVSCTKSGATFDLKSYEVVNVPQTSTLFGENKGSDTDFWPGGTITNDKDNSQSFEFGLFENRYTTTGITTYEDREKKVDHSAVGKDIQFESAPKYATYVILKGLYKGDSDKGNVSADATYYVHLGNTNNSNYNNFENIRNTEYTYKISIEGVDKLIVEVEDSSKPYDRGDGTISFTAGTFDVDAHYEFFNITIPKGEEYVRENGEELPDWISFRIFDQNSNTTQALTPGEEGKWATVMKYKTSDDTYNSKLITTMKQLNEELKSHFANTRSEEVTLTCYVAENMSDNFRECIIFRSKSSGNGSTLLKDGIKIRQNYGRKFFDNDGGYMLEVLNETGALTDYGINATTNKKNSSDDDGLKNMKAEVGIDVTWPAISQMKKIYAACMARNRDENGNGVIDDDEMKWYLPAINQYIGMWIGAEPLKEARLYKLESGAKMHFVSNSYKVQDGVESRNILWGEEGSSIGAMSAKGAGNNDKFQLRCIRNFGNKPNSKYYSEKNKIITMLIDNTAYRNKQVTGELSRSGGHMAPDNLLYKSFEYSDENGSGTLKITGQNDKADKNRSICSEKGNGWRLPNQRELSMMRVAGLTNKRLISRTYSTFEPSRAFYYAQGNLALSNPNNIGNNSYVRCVRDK</sequence>
<evidence type="ECO:0000313" key="2">
    <source>
        <dbReference type="EMBL" id="MRY11343.1"/>
    </source>
</evidence>
<dbReference type="AlphaFoldDB" id="A0A6G1ZBL7"/>
<dbReference type="EMBL" id="WKLP01000008">
    <property type="protein sequence ID" value="MRY11343.1"/>
    <property type="molecule type" value="Genomic_DNA"/>
</dbReference>
<dbReference type="Gene3D" id="2.60.40.2580">
    <property type="match status" value="1"/>
</dbReference>
<feature type="chain" id="PRO_5026005594" evidence="1">
    <location>
        <begin position="25"/>
        <end position="816"/>
    </location>
</feature>
<feature type="signal peptide" evidence="1">
    <location>
        <begin position="1"/>
        <end position="24"/>
    </location>
</feature>
<dbReference type="InterPro" id="IPR018247">
    <property type="entry name" value="EF_Hand_1_Ca_BS"/>
</dbReference>
<reference evidence="2" key="1">
    <citation type="journal article" date="2019" name="Nat. Med.">
        <title>A library of human gut bacterial isolates paired with longitudinal multiomics data enables mechanistic microbiome research.</title>
        <authorList>
            <person name="Poyet M."/>
            <person name="Groussin M."/>
            <person name="Gibbons S.M."/>
            <person name="Avila-Pacheco J."/>
            <person name="Jiang X."/>
            <person name="Kearney S.M."/>
            <person name="Perrotta A.R."/>
            <person name="Berdy B."/>
            <person name="Zhao S."/>
            <person name="Lieberman T.D."/>
            <person name="Swanson P.K."/>
            <person name="Smith M."/>
            <person name="Roesemann S."/>
            <person name="Alexander J.E."/>
            <person name="Rich S.A."/>
            <person name="Livny J."/>
            <person name="Vlamakis H."/>
            <person name="Clish C."/>
            <person name="Bullock K."/>
            <person name="Deik A."/>
            <person name="Scott J."/>
            <person name="Pierce K.A."/>
            <person name="Xavier R.J."/>
            <person name="Alm E.J."/>
        </authorList>
    </citation>
    <scope>NUCLEOTIDE SEQUENCE</scope>
    <source>
        <strain evidence="2">BIOML-A4</strain>
    </source>
</reference>
<keyword evidence="1" id="KW-0732">Signal</keyword>
<gene>
    <name evidence="2" type="ORF">GKE01_07635</name>
</gene>
<dbReference type="RefSeq" id="WP_010801734.1">
    <property type="nucleotide sequence ID" value="NZ_CAJSYT010000020.1"/>
</dbReference>